<dbReference type="SUPFAM" id="SSF49464">
    <property type="entry name" value="Carboxypeptidase regulatory domain-like"/>
    <property type="match status" value="1"/>
</dbReference>
<dbReference type="InterPro" id="IPR012910">
    <property type="entry name" value="Plug_dom"/>
</dbReference>
<dbReference type="NCBIfam" id="TIGR04057">
    <property type="entry name" value="SusC_RagA_signa"/>
    <property type="match status" value="1"/>
</dbReference>
<evidence type="ECO:0000313" key="14">
    <source>
        <dbReference type="Proteomes" id="UP000324575"/>
    </source>
</evidence>
<evidence type="ECO:0000256" key="2">
    <source>
        <dbReference type="ARBA" id="ARBA00022448"/>
    </source>
</evidence>
<dbReference type="InterPro" id="IPR008969">
    <property type="entry name" value="CarboxyPept-like_regulatory"/>
</dbReference>
<evidence type="ECO:0000256" key="6">
    <source>
        <dbReference type="ARBA" id="ARBA00023136"/>
    </source>
</evidence>
<feature type="domain" description="TonB-dependent receptor plug" evidence="12">
    <location>
        <begin position="124"/>
        <end position="247"/>
    </location>
</feature>
<protein>
    <submittedName>
        <fullName evidence="13">TonB-dependent receptor SusC</fullName>
    </submittedName>
</protein>
<evidence type="ECO:0000259" key="11">
    <source>
        <dbReference type="Pfam" id="PF00593"/>
    </source>
</evidence>
<keyword evidence="6 8" id="KW-0472">Membrane</keyword>
<dbReference type="GO" id="GO:0009279">
    <property type="term" value="C:cell outer membrane"/>
    <property type="evidence" value="ECO:0007669"/>
    <property type="project" value="UniProtKB-SubCell"/>
</dbReference>
<evidence type="ECO:0000256" key="5">
    <source>
        <dbReference type="ARBA" id="ARBA00023077"/>
    </source>
</evidence>
<keyword evidence="2 8" id="KW-0813">Transport</keyword>
<dbReference type="NCBIfam" id="TIGR04056">
    <property type="entry name" value="OMP_RagA_SusC"/>
    <property type="match status" value="1"/>
</dbReference>
<name>A0A5M8NUA1_9BACT</name>
<feature type="non-terminal residue" evidence="13">
    <location>
        <position position="711"/>
    </location>
</feature>
<keyword evidence="7 8" id="KW-0998">Cell outer membrane</keyword>
<evidence type="ECO:0000259" key="12">
    <source>
        <dbReference type="Pfam" id="PF07715"/>
    </source>
</evidence>
<sequence length="711" mass="77705">MVKIITFIQCTICVLIFSIHFSVSAQQNSLSIRGQVLDKKTNEPLIGANVSIANDKAGTVSDTEGKFVLSLKSFPVTISVSYLGYQTSRISVEENSRTVTVFLLEDASILNEVVIVGYGTQRRKELTGAISTVSKAQLEYNVSPTVDGLLSGAVAGVAVTQSSGQPGAPASIRIRGGNSINAGNDPLYVIDGFIFYSDNSSTRVGLNNIESSLNPLAAINPSDIESIEILKDVSATAIYGSRGANGVIIVTTKKGIRGAGNVNYQYSIGWDKPAKKLDLLNASQWARMQKDFFFNKGKYTDEDIEQLGIGYDWQDAVLRTGATQTHELSLSGGNDNLRYLLSGNYTDQKGIILNSGFQRYNGRVNIDKNLTDKLTVGITATAGKSTQNSLTTFQEVNYSSSPYSAGITNSLTYALYIPPVVPIYVDGDYNYHNPYEYAYLVYNGLAANPVSDLNNSTGQTINTTLLGNFYARYNIIDGLTAKINAGTYISHVTQNLFAPSYTAIGLDVEGVGGIGNKQQQVSQTEYTLAYTKRINKAHFIDLLAGYTYQDTKTNYVINLTTHFTNEKLGVNNLADGAKPFPPVSGVSEAKLHSLLGRVNYTLLERYHLTATIRGDKSTHFAKNHRWGYFPSVGLSWNINEESFLKSVKMLNNLKLRLTYGTVGNQEIGDYEYAQTFTASIYNGKIAYSQTNLGNKNLKWETTVQYNAGIDV</sequence>
<dbReference type="InterPro" id="IPR037066">
    <property type="entry name" value="Plug_dom_sf"/>
</dbReference>
<keyword evidence="13" id="KW-0675">Receptor</keyword>
<reference evidence="13 14" key="1">
    <citation type="submission" date="2019-03" db="EMBL/GenBank/DDBJ databases">
        <title>Single cell metagenomics reveals metabolic interactions within the superorganism composed of flagellate Streblomastix strix and complex community of Bacteroidetes bacteria on its surface.</title>
        <authorList>
            <person name="Treitli S.C."/>
            <person name="Kolisko M."/>
            <person name="Husnik F."/>
            <person name="Keeling P."/>
            <person name="Hampl V."/>
        </authorList>
    </citation>
    <scope>NUCLEOTIDE SEQUENCE [LARGE SCALE GENOMIC DNA]</scope>
    <source>
        <strain evidence="13">St1</strain>
    </source>
</reference>
<keyword evidence="3 8" id="KW-1134">Transmembrane beta strand</keyword>
<evidence type="ECO:0000256" key="7">
    <source>
        <dbReference type="ARBA" id="ARBA00023237"/>
    </source>
</evidence>
<organism evidence="13 14">
    <name type="scientific">Candidatus Ordinivivax streblomastigis</name>
    <dbReference type="NCBI Taxonomy" id="2540710"/>
    <lineage>
        <taxon>Bacteria</taxon>
        <taxon>Pseudomonadati</taxon>
        <taxon>Bacteroidota</taxon>
        <taxon>Bacteroidia</taxon>
        <taxon>Bacteroidales</taxon>
        <taxon>Candidatus Ordinivivax</taxon>
    </lineage>
</organism>
<feature type="domain" description="TonB-dependent receptor-like beta-barrel" evidence="11">
    <location>
        <begin position="427"/>
        <end position="710"/>
    </location>
</feature>
<feature type="chain" id="PRO_5024436394" evidence="10">
    <location>
        <begin position="26"/>
        <end position="711"/>
    </location>
</feature>
<evidence type="ECO:0000256" key="4">
    <source>
        <dbReference type="ARBA" id="ARBA00022692"/>
    </source>
</evidence>
<dbReference type="EMBL" id="SNRX01000200">
    <property type="protein sequence ID" value="KAA6299878.1"/>
    <property type="molecule type" value="Genomic_DNA"/>
</dbReference>
<dbReference type="Proteomes" id="UP000324575">
    <property type="component" value="Unassembled WGS sequence"/>
</dbReference>
<comment type="subcellular location">
    <subcellularLocation>
        <location evidence="1 8">Cell outer membrane</location>
        <topology evidence="1 8">Multi-pass membrane protein</topology>
    </subcellularLocation>
</comment>
<comment type="similarity">
    <text evidence="8 9">Belongs to the TonB-dependent receptor family.</text>
</comment>
<dbReference type="SUPFAM" id="SSF56935">
    <property type="entry name" value="Porins"/>
    <property type="match status" value="1"/>
</dbReference>
<keyword evidence="10" id="KW-0732">Signal</keyword>
<dbReference type="PROSITE" id="PS52016">
    <property type="entry name" value="TONB_DEPENDENT_REC_3"/>
    <property type="match status" value="1"/>
</dbReference>
<dbReference type="Pfam" id="PF00593">
    <property type="entry name" value="TonB_dep_Rec_b-barrel"/>
    <property type="match status" value="1"/>
</dbReference>
<comment type="caution">
    <text evidence="13">The sequence shown here is derived from an EMBL/GenBank/DDBJ whole genome shotgun (WGS) entry which is preliminary data.</text>
</comment>
<dbReference type="Gene3D" id="2.60.40.1120">
    <property type="entry name" value="Carboxypeptidase-like, regulatory domain"/>
    <property type="match status" value="1"/>
</dbReference>
<evidence type="ECO:0000256" key="10">
    <source>
        <dbReference type="SAM" id="SignalP"/>
    </source>
</evidence>
<dbReference type="AlphaFoldDB" id="A0A5M8NUA1"/>
<dbReference type="Pfam" id="PF07715">
    <property type="entry name" value="Plug"/>
    <property type="match status" value="1"/>
</dbReference>
<accession>A0A5M8NUA1</accession>
<keyword evidence="5 9" id="KW-0798">TonB box</keyword>
<evidence type="ECO:0000256" key="9">
    <source>
        <dbReference type="RuleBase" id="RU003357"/>
    </source>
</evidence>
<dbReference type="Gene3D" id="2.170.130.10">
    <property type="entry name" value="TonB-dependent receptor, plug domain"/>
    <property type="match status" value="1"/>
</dbReference>
<dbReference type="InterPro" id="IPR039426">
    <property type="entry name" value="TonB-dep_rcpt-like"/>
</dbReference>
<feature type="signal peptide" evidence="10">
    <location>
        <begin position="1"/>
        <end position="25"/>
    </location>
</feature>
<dbReference type="Gene3D" id="2.40.170.20">
    <property type="entry name" value="TonB-dependent receptor, beta-barrel domain"/>
    <property type="match status" value="1"/>
</dbReference>
<proteinExistence type="inferred from homology"/>
<keyword evidence="4 8" id="KW-0812">Transmembrane</keyword>
<dbReference type="InterPro" id="IPR036942">
    <property type="entry name" value="Beta-barrel_TonB_sf"/>
</dbReference>
<dbReference type="InterPro" id="IPR023997">
    <property type="entry name" value="TonB-dep_OMP_SusC/RagA_CS"/>
</dbReference>
<evidence type="ECO:0000256" key="3">
    <source>
        <dbReference type="ARBA" id="ARBA00022452"/>
    </source>
</evidence>
<evidence type="ECO:0000313" key="13">
    <source>
        <dbReference type="EMBL" id="KAA6299878.1"/>
    </source>
</evidence>
<dbReference type="InterPro" id="IPR023996">
    <property type="entry name" value="TonB-dep_OMP_SusC/RagA"/>
</dbReference>
<evidence type="ECO:0000256" key="1">
    <source>
        <dbReference type="ARBA" id="ARBA00004571"/>
    </source>
</evidence>
<dbReference type="InterPro" id="IPR000531">
    <property type="entry name" value="Beta-barrel_TonB"/>
</dbReference>
<dbReference type="Pfam" id="PF13715">
    <property type="entry name" value="CarbopepD_reg_2"/>
    <property type="match status" value="1"/>
</dbReference>
<evidence type="ECO:0000256" key="8">
    <source>
        <dbReference type="PROSITE-ProRule" id="PRU01360"/>
    </source>
</evidence>
<gene>
    <name evidence="13" type="ORF">EZS26_003982</name>
</gene>